<dbReference type="Proteomes" id="UP000827092">
    <property type="component" value="Unassembled WGS sequence"/>
</dbReference>
<sequence>MHRCGSEVQISPNNIQNFLTIIDHAIFQPKLGYNYPVKDESDMVLLLLLLKNLVISILSASQYRSSETEVGRESIMLMLLKNARVWRWERAKGCFFGQTKN</sequence>
<comment type="caution">
    <text evidence="1">The sequence shown here is derived from an EMBL/GenBank/DDBJ whole genome shotgun (WGS) entry which is preliminary data.</text>
</comment>
<reference evidence="1 2" key="1">
    <citation type="journal article" date="2022" name="Nat. Ecol. Evol.">
        <title>A masculinizing supergene underlies an exaggerated male reproductive morph in a spider.</title>
        <authorList>
            <person name="Hendrickx F."/>
            <person name="De Corte Z."/>
            <person name="Sonet G."/>
            <person name="Van Belleghem S.M."/>
            <person name="Kostlbacher S."/>
            <person name="Vangestel C."/>
        </authorList>
    </citation>
    <scope>NUCLEOTIDE SEQUENCE [LARGE SCALE GENOMIC DNA]</scope>
    <source>
        <strain evidence="1">W744_W776</strain>
    </source>
</reference>
<protein>
    <submittedName>
        <fullName evidence="1">Uncharacterized protein</fullName>
    </submittedName>
</protein>
<organism evidence="1 2">
    <name type="scientific">Oedothorax gibbosus</name>
    <dbReference type="NCBI Taxonomy" id="931172"/>
    <lineage>
        <taxon>Eukaryota</taxon>
        <taxon>Metazoa</taxon>
        <taxon>Ecdysozoa</taxon>
        <taxon>Arthropoda</taxon>
        <taxon>Chelicerata</taxon>
        <taxon>Arachnida</taxon>
        <taxon>Araneae</taxon>
        <taxon>Araneomorphae</taxon>
        <taxon>Entelegynae</taxon>
        <taxon>Araneoidea</taxon>
        <taxon>Linyphiidae</taxon>
        <taxon>Erigoninae</taxon>
        <taxon>Oedothorax</taxon>
    </lineage>
</organism>
<dbReference type="AlphaFoldDB" id="A0AAV6U0B1"/>
<gene>
    <name evidence="1" type="ORF">JTE90_022105</name>
</gene>
<keyword evidence="2" id="KW-1185">Reference proteome</keyword>
<proteinExistence type="predicted"/>
<evidence type="ECO:0000313" key="1">
    <source>
        <dbReference type="EMBL" id="KAG8177847.1"/>
    </source>
</evidence>
<dbReference type="EMBL" id="JAFNEN010000744">
    <property type="protein sequence ID" value="KAG8177847.1"/>
    <property type="molecule type" value="Genomic_DNA"/>
</dbReference>
<name>A0AAV6U0B1_9ARAC</name>
<evidence type="ECO:0000313" key="2">
    <source>
        <dbReference type="Proteomes" id="UP000827092"/>
    </source>
</evidence>
<accession>A0AAV6U0B1</accession>